<dbReference type="RefSeq" id="WP_175325234.1">
    <property type="nucleotide sequence ID" value="NZ_BAAAWP010000001.1"/>
</dbReference>
<dbReference type="PROSITE" id="PS50206">
    <property type="entry name" value="RHODANESE_3"/>
    <property type="match status" value="1"/>
</dbReference>
<proteinExistence type="inferred from homology"/>
<keyword evidence="5" id="KW-0560">Oxidoreductase</keyword>
<dbReference type="PANTHER" id="PTHR43429">
    <property type="entry name" value="PYRIDINE NUCLEOTIDE-DISULFIDE OXIDOREDUCTASE DOMAIN-CONTAINING"/>
    <property type="match status" value="1"/>
</dbReference>
<gene>
    <name evidence="8" type="ORF">HP467_03470</name>
</gene>
<keyword evidence="6" id="KW-0676">Redox-active center</keyword>
<accession>A0A850DNM0</accession>
<dbReference type="InterPro" id="IPR036873">
    <property type="entry name" value="Rhodanese-like_dom_sf"/>
</dbReference>
<reference evidence="8 9" key="1">
    <citation type="submission" date="2020-05" db="EMBL/GenBank/DDBJ databases">
        <title>Genome Sequencing of Type Strains.</title>
        <authorList>
            <person name="Lemaire J.F."/>
            <person name="Inderbitzin P."/>
            <person name="Gregorio O.A."/>
            <person name="Collins S.B."/>
            <person name="Wespe N."/>
            <person name="Knight-Connoni V."/>
        </authorList>
    </citation>
    <scope>NUCLEOTIDE SEQUENCE [LARGE SCALE GENOMIC DNA]</scope>
    <source>
        <strain evidence="8 9">DSM 20512</strain>
    </source>
</reference>
<dbReference type="InterPro" id="IPR036188">
    <property type="entry name" value="FAD/NAD-bd_sf"/>
</dbReference>
<dbReference type="InterPro" id="IPR016156">
    <property type="entry name" value="FAD/NAD-linked_Rdtase_dimer_sf"/>
</dbReference>
<dbReference type="InterPro" id="IPR004099">
    <property type="entry name" value="Pyr_nucl-diS_OxRdtase_dimer"/>
</dbReference>
<dbReference type="InterPro" id="IPR050260">
    <property type="entry name" value="FAD-bd_OxRdtase"/>
</dbReference>
<dbReference type="Gene3D" id="3.50.50.60">
    <property type="entry name" value="FAD/NAD(P)-binding domain"/>
    <property type="match status" value="2"/>
</dbReference>
<dbReference type="SMART" id="SM00450">
    <property type="entry name" value="RHOD"/>
    <property type="match status" value="1"/>
</dbReference>
<dbReference type="GO" id="GO:0016491">
    <property type="term" value="F:oxidoreductase activity"/>
    <property type="evidence" value="ECO:0007669"/>
    <property type="project" value="UniProtKB-KW"/>
</dbReference>
<dbReference type="Gene3D" id="3.40.250.10">
    <property type="entry name" value="Rhodanese-like domain"/>
    <property type="match status" value="1"/>
</dbReference>
<comment type="caution">
    <text evidence="8">The sequence shown here is derived from an EMBL/GenBank/DDBJ whole genome shotgun (WGS) entry which is preliminary data.</text>
</comment>
<sequence>MRTIIIGGVAAGMSAAARLRRLDEARQITVFERGAYVSFANCGLPYHVGGVIPERSSLLLQTPESLASRFALEVHVHHEVVAIDTAARTVTVRDLVTGAERSEAYDDLVIATGATASPGPSAGHVPTHTLRSVEDVDRVLAVLDQAGPSPRVLVVGAGFIGLEAVENLHARGAQVTVVSRGEQVLSPLDPEMAASVLQTLRGAGVDVRLGVTVTGAAPGRVLLSDGSSVNASLVVEASGVRPDRRLADAAGIAVGPTGGIAVDGHHRTSAAHVWAVGDGVEKQDQLDGAPTLVTMAGLANRHGRAVADDIAGTEPEDAVPALGTGILAVLGTTVALVGWNERRLVAAGRPHRIVHTHPASHATYYPGAEPMAMKLLVDPATDRILGAQIVGGEGVDKRIDVIAVAMAAGLTASALSQLELAYAPQYGSAKDPVNMLGYVAENTTTGATRTVQWHELAAALDDGAVLVDVRSPAEHAAGAIPGAVNIPLDELRARHVELPDGPVVVHCQVGQRGHTAARLLMQLGHDVRNLDGGYKTWMAGTNAAVAGA</sequence>
<dbReference type="SUPFAM" id="SSF52821">
    <property type="entry name" value="Rhodanese/Cell cycle control phosphatase"/>
    <property type="match status" value="1"/>
</dbReference>
<dbReference type="PRINTS" id="PR00411">
    <property type="entry name" value="PNDRDTASEI"/>
</dbReference>
<dbReference type="InterPro" id="IPR001763">
    <property type="entry name" value="Rhodanese-like_dom"/>
</dbReference>
<keyword evidence="4" id="KW-0274">FAD</keyword>
<comment type="cofactor">
    <cofactor evidence="1">
        <name>FAD</name>
        <dbReference type="ChEBI" id="CHEBI:57692"/>
    </cofactor>
</comment>
<evidence type="ECO:0000313" key="9">
    <source>
        <dbReference type="Proteomes" id="UP000539146"/>
    </source>
</evidence>
<feature type="domain" description="Rhodanese" evidence="7">
    <location>
        <begin position="460"/>
        <end position="546"/>
    </location>
</feature>
<evidence type="ECO:0000256" key="4">
    <source>
        <dbReference type="ARBA" id="ARBA00022827"/>
    </source>
</evidence>
<evidence type="ECO:0000259" key="7">
    <source>
        <dbReference type="PROSITE" id="PS50206"/>
    </source>
</evidence>
<dbReference type="SUPFAM" id="SSF51905">
    <property type="entry name" value="FAD/NAD(P)-binding domain"/>
    <property type="match status" value="1"/>
</dbReference>
<dbReference type="CDD" id="cd01524">
    <property type="entry name" value="RHOD_Pyr_redox"/>
    <property type="match status" value="1"/>
</dbReference>
<keyword evidence="3" id="KW-0285">Flavoprotein</keyword>
<dbReference type="EMBL" id="JABMCG010000076">
    <property type="protein sequence ID" value="NUU27176.1"/>
    <property type="molecule type" value="Genomic_DNA"/>
</dbReference>
<dbReference type="Pfam" id="PF00581">
    <property type="entry name" value="Rhodanese"/>
    <property type="match status" value="1"/>
</dbReference>
<dbReference type="PANTHER" id="PTHR43429:SF1">
    <property type="entry name" value="NAD(P)H SULFUR OXIDOREDUCTASE (COA-DEPENDENT)"/>
    <property type="match status" value="1"/>
</dbReference>
<evidence type="ECO:0000256" key="2">
    <source>
        <dbReference type="ARBA" id="ARBA00009130"/>
    </source>
</evidence>
<dbReference type="Pfam" id="PF02852">
    <property type="entry name" value="Pyr_redox_dim"/>
    <property type="match status" value="1"/>
</dbReference>
<dbReference type="SUPFAM" id="SSF55424">
    <property type="entry name" value="FAD/NAD-linked reductases, dimerisation (C-terminal) domain"/>
    <property type="match status" value="1"/>
</dbReference>
<evidence type="ECO:0000256" key="3">
    <source>
        <dbReference type="ARBA" id="ARBA00022630"/>
    </source>
</evidence>
<evidence type="ECO:0000256" key="6">
    <source>
        <dbReference type="ARBA" id="ARBA00023284"/>
    </source>
</evidence>
<comment type="similarity">
    <text evidence="2">Belongs to the class-III pyridine nucleotide-disulfide oxidoreductase family.</text>
</comment>
<evidence type="ECO:0000256" key="5">
    <source>
        <dbReference type="ARBA" id="ARBA00023002"/>
    </source>
</evidence>
<organism evidence="8 9">
    <name type="scientific">Curtobacterium citreum</name>
    <dbReference type="NCBI Taxonomy" id="2036"/>
    <lineage>
        <taxon>Bacteria</taxon>
        <taxon>Bacillati</taxon>
        <taxon>Actinomycetota</taxon>
        <taxon>Actinomycetes</taxon>
        <taxon>Micrococcales</taxon>
        <taxon>Microbacteriaceae</taxon>
        <taxon>Curtobacterium</taxon>
    </lineage>
</organism>
<dbReference type="Pfam" id="PF07992">
    <property type="entry name" value="Pyr_redox_2"/>
    <property type="match status" value="1"/>
</dbReference>
<name>A0A850DNM0_9MICO</name>
<evidence type="ECO:0000313" key="8">
    <source>
        <dbReference type="EMBL" id="NUU27176.1"/>
    </source>
</evidence>
<protein>
    <submittedName>
        <fullName evidence="8">Pyridine nucleotide-disulfide oxidoreductase family protein</fullName>
    </submittedName>
</protein>
<evidence type="ECO:0000256" key="1">
    <source>
        <dbReference type="ARBA" id="ARBA00001974"/>
    </source>
</evidence>
<dbReference type="PRINTS" id="PR00368">
    <property type="entry name" value="FADPNR"/>
</dbReference>
<dbReference type="Proteomes" id="UP000539146">
    <property type="component" value="Unassembled WGS sequence"/>
</dbReference>
<dbReference type="AlphaFoldDB" id="A0A850DNM0"/>
<dbReference type="InterPro" id="IPR023753">
    <property type="entry name" value="FAD/NAD-binding_dom"/>
</dbReference>